<proteinExistence type="predicted"/>
<organism evidence="3 4">
    <name type="scientific">Orchesella dallaii</name>
    <dbReference type="NCBI Taxonomy" id="48710"/>
    <lineage>
        <taxon>Eukaryota</taxon>
        <taxon>Metazoa</taxon>
        <taxon>Ecdysozoa</taxon>
        <taxon>Arthropoda</taxon>
        <taxon>Hexapoda</taxon>
        <taxon>Collembola</taxon>
        <taxon>Entomobryomorpha</taxon>
        <taxon>Entomobryoidea</taxon>
        <taxon>Orchesellidae</taxon>
        <taxon>Orchesellinae</taxon>
        <taxon>Orchesella</taxon>
    </lineage>
</organism>
<dbReference type="Proteomes" id="UP001642540">
    <property type="component" value="Unassembled WGS sequence"/>
</dbReference>
<accession>A0ABP1QCE9</accession>
<keyword evidence="4" id="KW-1185">Reference proteome</keyword>
<evidence type="ECO:0000256" key="1">
    <source>
        <dbReference type="SAM" id="Phobius"/>
    </source>
</evidence>
<feature type="chain" id="PRO_5045864532" evidence="2">
    <location>
        <begin position="26"/>
        <end position="1156"/>
    </location>
</feature>
<dbReference type="EMBL" id="CAXLJM020000030">
    <property type="protein sequence ID" value="CAL8098169.1"/>
    <property type="molecule type" value="Genomic_DNA"/>
</dbReference>
<protein>
    <submittedName>
        <fullName evidence="3">Uncharacterized protein</fullName>
    </submittedName>
</protein>
<sequence>MKQQIFITTPLLIATIMIFTTICNAETVKLGQTYIKTVQTGKLSKLVQSLKNYPLLKPELYTYYKQTYEKTTPNWKFPVVRNLDQYLLPFTQCFVHITNFQNVNFQSQATVPLLIRHLVPSKITSTHLLKKEVLTWAPTGINANGSLLAGSSGFQCPFSKYGIDFSFHNGICSSIHKSTFYLSTRPWNCEVAIALFPSLYIFENLDPLKHIRKKILPIYLSLPHVWTPTRTPIYSLDAVFETNSFNIWILDELYEKTYSTQHAFKWKSTHITGHHSSSIVYDTFAILKTARVGVIHKLVQEESDIRNVHVPVMCQTFSNQGCRKAPKNYILNEKFWNTGTIREIHESLFQNFQNRWYIQHQMRAIINQQQNFLEHFKNCENEISHKNKWVNLPFTSVRRRYAHAFVHVWLAIMGNYTYHIKGYECSNGILQEAEANTEKNPFKVGLTIYQIVNVLDRYSERFSFSDPFNSLRFVSCGRPKETGLPFEKLVNEFEWEIWVWLIICVAGLAFLPESDVARGLNQGIKFYLENVSNRIQFQGKALLEQGSSFLASPYMSRLTQAIFLLLAIVISNAYKGENVFQLISNRQRIPYKYFSELTGSKFDIFTRIDNVHVYSNTAVNRSHFLQTQHYIAPKQKARFGFDCNSLNQSGVAAFRNIFGCNVLANSEVFELISGLVHQWVETDEKWDEYKKLERLRKNTKLLPRFWELFSNVQDQLKNYSGSKGYYKVFQSWLLKLQERHALEVLKECNKVAIVLPALTCNQIAKNLSRNENLVDVFVGKKVLYDRAFKVSITGSVSVNQVMRAKRVLGSGIWDFWFQIFQYQELFNVDKSSETQLEAPSMSGNISVVFTIILFGFVCSIIVFVIEVRRAVNRSHFLQTQHYVVPKQKVRFGFDCNSLNQSGVASFRNIFGCNVLANSEVFEIISGLVHQWVETDEKWDEYKKLERLRKNTKLLPRFWELFSNVQDRVKNYSGSTGYYKVFQSWLLKLQKRHALEVLRECNKVAVVLPALTCNQIAKYLARNENLADVFVGKKVLYDRAFKVSITGSVSVNQVMRAKRVLGSGIWDFWFQIFQYQELFNVDKSSETQLEAPSMSGNISVVFTIILFGFVWSIIVFVIEVRRGLYCLVITLRDFISNLLMQISSGVQMLLCNWDIGF</sequence>
<reference evidence="3 4" key="1">
    <citation type="submission" date="2024-08" db="EMBL/GenBank/DDBJ databases">
        <authorList>
            <person name="Cucini C."/>
            <person name="Frati F."/>
        </authorList>
    </citation>
    <scope>NUCLEOTIDE SEQUENCE [LARGE SCALE GENOMIC DNA]</scope>
</reference>
<name>A0ABP1QCE9_9HEXA</name>
<evidence type="ECO:0000256" key="2">
    <source>
        <dbReference type="SAM" id="SignalP"/>
    </source>
</evidence>
<comment type="caution">
    <text evidence="3">The sequence shown here is derived from an EMBL/GenBank/DDBJ whole genome shotgun (WGS) entry which is preliminary data.</text>
</comment>
<feature type="transmembrane region" description="Helical" evidence="1">
    <location>
        <begin position="845"/>
        <end position="865"/>
    </location>
</feature>
<keyword evidence="2" id="KW-0732">Signal</keyword>
<feature type="signal peptide" evidence="2">
    <location>
        <begin position="1"/>
        <end position="25"/>
    </location>
</feature>
<evidence type="ECO:0000313" key="4">
    <source>
        <dbReference type="Proteomes" id="UP001642540"/>
    </source>
</evidence>
<evidence type="ECO:0000313" key="3">
    <source>
        <dbReference type="EMBL" id="CAL8098169.1"/>
    </source>
</evidence>
<keyword evidence="1" id="KW-0812">Transmembrane</keyword>
<feature type="transmembrane region" description="Helical" evidence="1">
    <location>
        <begin position="1097"/>
        <end position="1117"/>
    </location>
</feature>
<keyword evidence="1" id="KW-0472">Membrane</keyword>
<gene>
    <name evidence="3" type="ORF">ODALV1_LOCUS9848</name>
</gene>
<keyword evidence="1" id="KW-1133">Transmembrane helix</keyword>